<accession>A0A5B7WV16</accession>
<dbReference type="PANTHER" id="PTHR45875">
    <property type="entry name" value="METHYLTRANSFERASE N6AMT1"/>
    <property type="match status" value="1"/>
</dbReference>
<name>A0A5B7WV16_9MICC</name>
<gene>
    <name evidence="7" type="ORF">GcLGCM259_2222</name>
</gene>
<evidence type="ECO:0000313" key="8">
    <source>
        <dbReference type="Proteomes" id="UP000307000"/>
    </source>
</evidence>
<keyword evidence="4" id="KW-0949">S-adenosyl-L-methionine</keyword>
<dbReference type="AlphaFoldDB" id="A0A5B7WV16"/>
<dbReference type="EMBL" id="CP034412">
    <property type="protein sequence ID" value="QCY47931.1"/>
    <property type="molecule type" value="Genomic_DNA"/>
</dbReference>
<dbReference type="GO" id="GO:0008276">
    <property type="term" value="F:protein methyltransferase activity"/>
    <property type="evidence" value="ECO:0007669"/>
    <property type="project" value="TreeGrafter"/>
</dbReference>
<dbReference type="GO" id="GO:0032259">
    <property type="term" value="P:methylation"/>
    <property type="evidence" value="ECO:0007669"/>
    <property type="project" value="UniProtKB-KW"/>
</dbReference>
<dbReference type="GO" id="GO:0003676">
    <property type="term" value="F:nucleic acid binding"/>
    <property type="evidence" value="ECO:0007669"/>
    <property type="project" value="InterPro"/>
</dbReference>
<dbReference type="GO" id="GO:0008757">
    <property type="term" value="F:S-adenosylmethionine-dependent methyltransferase activity"/>
    <property type="evidence" value="ECO:0007669"/>
    <property type="project" value="TreeGrafter"/>
</dbReference>
<proteinExistence type="inferred from homology"/>
<evidence type="ECO:0000256" key="4">
    <source>
        <dbReference type="ARBA" id="ARBA00022691"/>
    </source>
</evidence>
<evidence type="ECO:0000256" key="1">
    <source>
        <dbReference type="ARBA" id="ARBA00006149"/>
    </source>
</evidence>
<evidence type="ECO:0000259" key="5">
    <source>
        <dbReference type="Pfam" id="PF05175"/>
    </source>
</evidence>
<comment type="similarity">
    <text evidence="1">Belongs to the eukaryotic/archaeal PrmC-related family.</text>
</comment>
<dbReference type="GO" id="GO:0008170">
    <property type="term" value="F:N-methyltransferase activity"/>
    <property type="evidence" value="ECO:0007669"/>
    <property type="project" value="UniProtKB-ARBA"/>
</dbReference>
<dbReference type="SUPFAM" id="SSF53335">
    <property type="entry name" value="S-adenosyl-L-methionine-dependent methyltransferases"/>
    <property type="match status" value="1"/>
</dbReference>
<dbReference type="Pfam" id="PF23186">
    <property type="entry name" value="DUF7059"/>
    <property type="match status" value="1"/>
</dbReference>
<dbReference type="RefSeq" id="WP_138926661.1">
    <property type="nucleotide sequence ID" value="NZ_CP034412.1"/>
</dbReference>
<dbReference type="KEGG" id="gcr:GcLGCM259_2222"/>
<evidence type="ECO:0000256" key="3">
    <source>
        <dbReference type="ARBA" id="ARBA00022679"/>
    </source>
</evidence>
<keyword evidence="3 7" id="KW-0808">Transferase</keyword>
<feature type="domain" description="Methyltransferase small" evidence="5">
    <location>
        <begin position="157"/>
        <end position="306"/>
    </location>
</feature>
<reference evidence="7 8" key="1">
    <citation type="submission" date="2018-12" db="EMBL/GenBank/DDBJ databases">
        <title>Complete Genome Sequence of Glutamicibacter creatinolyticus strain LGCM259,isolated from an abscess of a 12-year-old mare in Italy.</title>
        <authorList>
            <person name="Santos R.G."/>
            <person name="Silva A.L."/>
            <person name="Seyffert N."/>
            <person name="Castro T.L.P."/>
            <person name="Attili A.R."/>
            <person name="Rifici C."/>
            <person name="Mazzullo G."/>
            <person name="Brenig B."/>
            <person name="Venanzi F."/>
            <person name="Azevedo V."/>
        </authorList>
    </citation>
    <scope>NUCLEOTIDE SEQUENCE [LARGE SCALE GENOMIC DNA]</scope>
    <source>
        <strain evidence="7 8">LGCM 259</strain>
    </source>
</reference>
<dbReference type="InterPro" id="IPR002052">
    <property type="entry name" value="DNA_methylase_N6_adenine_CS"/>
</dbReference>
<evidence type="ECO:0000256" key="2">
    <source>
        <dbReference type="ARBA" id="ARBA00022603"/>
    </source>
</evidence>
<dbReference type="Gene3D" id="3.40.50.150">
    <property type="entry name" value="Vaccinia Virus protein VP39"/>
    <property type="match status" value="1"/>
</dbReference>
<keyword evidence="8" id="KW-1185">Reference proteome</keyword>
<sequence length="523" mass="57584">MTSTDFAAVDDAPRSDQQALLDSLYFDLTALDFTFDAITALLGQEAVEAFGRDQIPPALRQVRRATPKQSGLATVIGLFQLGQGYPADRIDAAFSRTGVQGLLRLGLVEQHGPGLRASVALTPHASDSSAELWVAHDLGAHQRPGVLRADHVLGIGQASLTLAQITLRPQVDRALDLGTGCGIQTFHLLAHCRHVTATDLSVRALAFTRFNLLLNHRQLEVDPARLEERVSLRCGSLFEPVQGQRFDLIATNPPFVITPRAEDEAIFTYRDGGMAGDSLVQALISQLPSYLEPGGSAQMLANWEIPLGEQPWDQRIRPWFDPALDVWVIQREQSSPSLYAETWLRDASQDQDPEQYQQAYQAYLDDFAGRSVAGIGFGYVYLGLARDGHRPEQRFESITHPVQQPLAPFLQRDLHTAAELRAANGQWGQWHLEAAEDVTEERHQRPGAEHPGVILLRQGAGLRRSEVLDTAQAGFVSASDGELSVDQLVNALDALIGEGDESFADRLRDGVERLIRHGFLRKV</sequence>
<keyword evidence="2 7" id="KW-0489">Methyltransferase</keyword>
<dbReference type="Proteomes" id="UP000307000">
    <property type="component" value="Chromosome"/>
</dbReference>
<dbReference type="InterPro" id="IPR052190">
    <property type="entry name" value="Euk-Arch_PrmC-MTase"/>
</dbReference>
<dbReference type="InterPro" id="IPR029063">
    <property type="entry name" value="SAM-dependent_MTases_sf"/>
</dbReference>
<dbReference type="GO" id="GO:0035657">
    <property type="term" value="C:eRF1 methyltransferase complex"/>
    <property type="evidence" value="ECO:0007669"/>
    <property type="project" value="TreeGrafter"/>
</dbReference>
<dbReference type="PANTHER" id="PTHR45875:SF1">
    <property type="entry name" value="METHYLTRANSFERASE N6AMT1"/>
    <property type="match status" value="1"/>
</dbReference>
<dbReference type="CDD" id="cd02440">
    <property type="entry name" value="AdoMet_MTases"/>
    <property type="match status" value="1"/>
</dbReference>
<dbReference type="PROSITE" id="PS00092">
    <property type="entry name" value="N6_MTASE"/>
    <property type="match status" value="1"/>
</dbReference>
<dbReference type="InterPro" id="IPR055487">
    <property type="entry name" value="DUF7059"/>
</dbReference>
<dbReference type="Pfam" id="PF05175">
    <property type="entry name" value="MTS"/>
    <property type="match status" value="1"/>
</dbReference>
<protein>
    <submittedName>
        <fullName evidence="7">SAM-dependent methyltransferase</fullName>
    </submittedName>
</protein>
<feature type="domain" description="DUF7059" evidence="6">
    <location>
        <begin position="31"/>
        <end position="117"/>
    </location>
</feature>
<evidence type="ECO:0000259" key="6">
    <source>
        <dbReference type="Pfam" id="PF23186"/>
    </source>
</evidence>
<evidence type="ECO:0000313" key="7">
    <source>
        <dbReference type="EMBL" id="QCY47931.1"/>
    </source>
</evidence>
<organism evidence="7 8">
    <name type="scientific">Glutamicibacter creatinolyticus</name>
    <dbReference type="NCBI Taxonomy" id="162496"/>
    <lineage>
        <taxon>Bacteria</taxon>
        <taxon>Bacillati</taxon>
        <taxon>Actinomycetota</taxon>
        <taxon>Actinomycetes</taxon>
        <taxon>Micrococcales</taxon>
        <taxon>Micrococcaceae</taxon>
        <taxon>Glutamicibacter</taxon>
    </lineage>
</organism>
<dbReference type="InterPro" id="IPR007848">
    <property type="entry name" value="Small_mtfrase_dom"/>
</dbReference>